<name>A0A9D1I447_9FIRM</name>
<dbReference type="InterPro" id="IPR007235">
    <property type="entry name" value="Glyco_trans_28_C"/>
</dbReference>
<comment type="caution">
    <text evidence="13">The sequence shown here is derived from an EMBL/GenBank/DDBJ whole genome shotgun (WGS) entry which is preliminary data.</text>
</comment>
<proteinExistence type="inferred from homology"/>
<dbReference type="PANTHER" id="PTHR21015:SF22">
    <property type="entry name" value="GLYCOSYLTRANSFERASE"/>
    <property type="match status" value="1"/>
</dbReference>
<comment type="subcellular location">
    <subcellularLocation>
        <location evidence="10">Cell membrane</location>
        <topology evidence="10">Peripheral membrane protein</topology>
        <orientation evidence="10">Cytoplasmic side</orientation>
    </subcellularLocation>
</comment>
<reference evidence="13" key="1">
    <citation type="submission" date="2020-10" db="EMBL/GenBank/DDBJ databases">
        <authorList>
            <person name="Gilroy R."/>
        </authorList>
    </citation>
    <scope>NUCLEOTIDE SEQUENCE</scope>
    <source>
        <strain evidence="13">11300</strain>
    </source>
</reference>
<evidence type="ECO:0000256" key="9">
    <source>
        <dbReference type="ARBA" id="ARBA00023316"/>
    </source>
</evidence>
<dbReference type="GO" id="GO:0051301">
    <property type="term" value="P:cell division"/>
    <property type="evidence" value="ECO:0007669"/>
    <property type="project" value="UniProtKB-KW"/>
</dbReference>
<evidence type="ECO:0000259" key="11">
    <source>
        <dbReference type="Pfam" id="PF03033"/>
    </source>
</evidence>
<comment type="similarity">
    <text evidence="10">Belongs to the glycosyltransferase 28 family. MurG subfamily.</text>
</comment>
<dbReference type="InterPro" id="IPR004276">
    <property type="entry name" value="GlycoTrans_28_N"/>
</dbReference>
<keyword evidence="4 10" id="KW-0808">Transferase</keyword>
<feature type="binding site" evidence="10">
    <location>
        <position position="124"/>
    </location>
    <ligand>
        <name>UDP-N-acetyl-alpha-D-glucosamine</name>
        <dbReference type="ChEBI" id="CHEBI:57705"/>
    </ligand>
</feature>
<evidence type="ECO:0000256" key="6">
    <source>
        <dbReference type="ARBA" id="ARBA00022984"/>
    </source>
</evidence>
<sequence length="370" mass="40778">MKVIVTGGGTGGHIYPALAIADKFKEMDQDTQILYIGCSEGIEKDVVPKSGYPMELVDARWLDRVNPKEVIKTGISVSRGVMESLKIIKKFDPDVIIGTGGYVCFPVLVAGHMKKKLCYLHEQNAFPGLANRTLEKYVKNIFLGFKEAGEYFKDPSKHIVAGNPVRKNFFTMTKAQARETLGIAPDDFVVFTFGGSLGSKKINEIATELLQLFNGHQGTRLIMGTGRWYYQEIMDMLAQRNIHPGSNIAVRDYIDNMDLCLMACDVVISRAGALSVAETTVCGKAAILIPAPNVTANHQYYNAKSVADRGGAFLIEEKDLDIRQVVEDVLKLMNDRQLLNAMSQASRACAPVRALDIICGKITEDYMALV</sequence>
<reference evidence="13" key="2">
    <citation type="journal article" date="2021" name="PeerJ">
        <title>Extensive microbial diversity within the chicken gut microbiome revealed by metagenomics and culture.</title>
        <authorList>
            <person name="Gilroy R."/>
            <person name="Ravi A."/>
            <person name="Getino M."/>
            <person name="Pursley I."/>
            <person name="Horton D.L."/>
            <person name="Alikhan N.F."/>
            <person name="Baker D."/>
            <person name="Gharbi K."/>
            <person name="Hall N."/>
            <person name="Watson M."/>
            <person name="Adriaenssens E.M."/>
            <person name="Foster-Nyarko E."/>
            <person name="Jarju S."/>
            <person name="Secka A."/>
            <person name="Antonio M."/>
            <person name="Oren A."/>
            <person name="Chaudhuri R.R."/>
            <person name="La Ragione R."/>
            <person name="Hildebrand F."/>
            <person name="Pallen M.J."/>
        </authorList>
    </citation>
    <scope>NUCLEOTIDE SEQUENCE</scope>
    <source>
        <strain evidence="13">11300</strain>
    </source>
</reference>
<dbReference type="GO" id="GO:0009252">
    <property type="term" value="P:peptidoglycan biosynthetic process"/>
    <property type="evidence" value="ECO:0007669"/>
    <property type="project" value="UniProtKB-UniRule"/>
</dbReference>
<dbReference type="SUPFAM" id="SSF53756">
    <property type="entry name" value="UDP-Glycosyltransferase/glycogen phosphorylase"/>
    <property type="match status" value="1"/>
</dbReference>
<dbReference type="EMBL" id="DVMO01000088">
    <property type="protein sequence ID" value="HIU27913.1"/>
    <property type="molecule type" value="Genomic_DNA"/>
</dbReference>
<gene>
    <name evidence="10 13" type="primary">murG</name>
    <name evidence="13" type="ORF">IAD16_06000</name>
</gene>
<evidence type="ECO:0000256" key="1">
    <source>
        <dbReference type="ARBA" id="ARBA00022475"/>
    </source>
</evidence>
<dbReference type="HAMAP" id="MF_00033">
    <property type="entry name" value="MurG"/>
    <property type="match status" value="1"/>
</dbReference>
<feature type="binding site" evidence="10">
    <location>
        <position position="299"/>
    </location>
    <ligand>
        <name>UDP-N-acetyl-alpha-D-glucosamine</name>
        <dbReference type="ChEBI" id="CHEBI:57705"/>
    </ligand>
</feature>
<dbReference type="InterPro" id="IPR006009">
    <property type="entry name" value="GlcNAc_MurG"/>
</dbReference>
<keyword evidence="9 10" id="KW-0961">Cell wall biogenesis/degradation</keyword>
<comment type="pathway">
    <text evidence="10">Cell wall biogenesis; peptidoglycan biosynthesis.</text>
</comment>
<evidence type="ECO:0000256" key="5">
    <source>
        <dbReference type="ARBA" id="ARBA00022960"/>
    </source>
</evidence>
<feature type="binding site" evidence="10">
    <location>
        <begin position="10"/>
        <end position="12"/>
    </location>
    <ligand>
        <name>UDP-N-acetyl-alpha-D-glucosamine</name>
        <dbReference type="ChEBI" id="CHEBI:57705"/>
    </ligand>
</feature>
<dbReference type="GO" id="GO:0005975">
    <property type="term" value="P:carbohydrate metabolic process"/>
    <property type="evidence" value="ECO:0007669"/>
    <property type="project" value="InterPro"/>
</dbReference>
<feature type="binding site" evidence="10">
    <location>
        <position position="196"/>
    </location>
    <ligand>
        <name>UDP-N-acetyl-alpha-D-glucosamine</name>
        <dbReference type="ChEBI" id="CHEBI:57705"/>
    </ligand>
</feature>
<accession>A0A9D1I447</accession>
<dbReference type="Proteomes" id="UP000824091">
    <property type="component" value="Unassembled WGS sequence"/>
</dbReference>
<keyword evidence="8 10" id="KW-0131">Cell cycle</keyword>
<dbReference type="Gene3D" id="3.40.50.2000">
    <property type="entry name" value="Glycogen Phosphorylase B"/>
    <property type="match status" value="2"/>
</dbReference>
<evidence type="ECO:0000256" key="8">
    <source>
        <dbReference type="ARBA" id="ARBA00023306"/>
    </source>
</evidence>
<evidence type="ECO:0000256" key="3">
    <source>
        <dbReference type="ARBA" id="ARBA00022676"/>
    </source>
</evidence>
<evidence type="ECO:0000256" key="7">
    <source>
        <dbReference type="ARBA" id="ARBA00023136"/>
    </source>
</evidence>
<feature type="domain" description="Glycosyl transferase family 28 C-terminal" evidence="12">
    <location>
        <begin position="189"/>
        <end position="346"/>
    </location>
</feature>
<feature type="domain" description="Glycosyltransferase family 28 N-terminal" evidence="11">
    <location>
        <begin position="3"/>
        <end position="142"/>
    </location>
</feature>
<comment type="function">
    <text evidence="10">Cell wall formation. Catalyzes the transfer of a GlcNAc subunit on undecaprenyl-pyrophosphoryl-MurNAc-pentapeptide (lipid intermediate I) to form undecaprenyl-pyrophosphoryl-MurNAc-(pentapeptide)GlcNAc (lipid intermediate II).</text>
</comment>
<keyword evidence="6 10" id="KW-0573">Peptidoglycan synthesis</keyword>
<evidence type="ECO:0000313" key="14">
    <source>
        <dbReference type="Proteomes" id="UP000824091"/>
    </source>
</evidence>
<dbReference type="GO" id="GO:0050511">
    <property type="term" value="F:undecaprenyldiphospho-muramoylpentapeptide beta-N-acetylglucosaminyltransferase activity"/>
    <property type="evidence" value="ECO:0007669"/>
    <property type="project" value="UniProtKB-UniRule"/>
</dbReference>
<keyword evidence="5 10" id="KW-0133">Cell shape</keyword>
<protein>
    <recommendedName>
        <fullName evidence="10">UDP-N-acetylglucosamine--N-acetylmuramyl-(pentapeptide) pyrophosphoryl-undecaprenol N-acetylglucosamine transferase</fullName>
        <ecNumber evidence="10">2.4.1.227</ecNumber>
    </recommendedName>
    <alternativeName>
        <fullName evidence="10">Undecaprenyl-PP-MurNAc-pentapeptide-UDPGlcNAc GlcNAc transferase</fullName>
    </alternativeName>
</protein>
<keyword evidence="3 10" id="KW-0328">Glycosyltransferase</keyword>
<dbReference type="GO" id="GO:0008360">
    <property type="term" value="P:regulation of cell shape"/>
    <property type="evidence" value="ECO:0007669"/>
    <property type="project" value="UniProtKB-KW"/>
</dbReference>
<evidence type="ECO:0000259" key="12">
    <source>
        <dbReference type="Pfam" id="PF04101"/>
    </source>
</evidence>
<feature type="binding site" evidence="10">
    <location>
        <position position="166"/>
    </location>
    <ligand>
        <name>UDP-N-acetyl-alpha-D-glucosamine</name>
        <dbReference type="ChEBI" id="CHEBI:57705"/>
    </ligand>
</feature>
<dbReference type="GO" id="GO:0005886">
    <property type="term" value="C:plasma membrane"/>
    <property type="evidence" value="ECO:0007669"/>
    <property type="project" value="UniProtKB-SubCell"/>
</dbReference>
<dbReference type="Pfam" id="PF04101">
    <property type="entry name" value="Glyco_tran_28_C"/>
    <property type="match status" value="1"/>
</dbReference>
<organism evidence="13 14">
    <name type="scientific">Candidatus Fimisoma avicola</name>
    <dbReference type="NCBI Taxonomy" id="2840826"/>
    <lineage>
        <taxon>Bacteria</taxon>
        <taxon>Bacillati</taxon>
        <taxon>Bacillota</taxon>
        <taxon>Clostridia</taxon>
        <taxon>Eubacteriales</taxon>
        <taxon>Candidatus Fimisoma</taxon>
    </lineage>
</organism>
<keyword evidence="1 10" id="KW-1003">Cell membrane</keyword>
<evidence type="ECO:0000256" key="4">
    <source>
        <dbReference type="ARBA" id="ARBA00022679"/>
    </source>
</evidence>
<dbReference type="NCBIfam" id="TIGR01133">
    <property type="entry name" value="murG"/>
    <property type="match status" value="1"/>
</dbReference>
<dbReference type="PANTHER" id="PTHR21015">
    <property type="entry name" value="UDP-N-ACETYLGLUCOSAMINE--N-ACETYLMURAMYL-(PENTAPEPTIDE) PYROPHOSPHORYL-UNDECAPRENOL N-ACETYLGLUCOSAMINE TRANSFERASE 1"/>
    <property type="match status" value="1"/>
</dbReference>
<feature type="binding site" evidence="10">
    <location>
        <begin position="273"/>
        <end position="278"/>
    </location>
    <ligand>
        <name>UDP-N-acetyl-alpha-D-glucosamine</name>
        <dbReference type="ChEBI" id="CHEBI:57705"/>
    </ligand>
</feature>
<keyword evidence="2 10" id="KW-0132">Cell division</keyword>
<dbReference type="AlphaFoldDB" id="A0A9D1I447"/>
<evidence type="ECO:0000256" key="2">
    <source>
        <dbReference type="ARBA" id="ARBA00022618"/>
    </source>
</evidence>
<keyword evidence="7 10" id="KW-0472">Membrane</keyword>
<dbReference type="GO" id="GO:0071555">
    <property type="term" value="P:cell wall organization"/>
    <property type="evidence" value="ECO:0007669"/>
    <property type="project" value="UniProtKB-KW"/>
</dbReference>
<evidence type="ECO:0000256" key="10">
    <source>
        <dbReference type="HAMAP-Rule" id="MF_00033"/>
    </source>
</evidence>
<dbReference type="CDD" id="cd03785">
    <property type="entry name" value="GT28_MurG"/>
    <property type="match status" value="1"/>
</dbReference>
<comment type="catalytic activity">
    <reaction evidence="10">
        <text>di-trans,octa-cis-undecaprenyl diphospho-N-acetyl-alpha-D-muramoyl-L-alanyl-D-glutamyl-meso-2,6-diaminopimeloyl-D-alanyl-D-alanine + UDP-N-acetyl-alpha-D-glucosamine = di-trans,octa-cis-undecaprenyl diphospho-[N-acetyl-alpha-D-glucosaminyl-(1-&gt;4)]-N-acetyl-alpha-D-muramoyl-L-alanyl-D-glutamyl-meso-2,6-diaminopimeloyl-D-alanyl-D-alanine + UDP + H(+)</text>
        <dbReference type="Rhea" id="RHEA:31227"/>
        <dbReference type="ChEBI" id="CHEBI:15378"/>
        <dbReference type="ChEBI" id="CHEBI:57705"/>
        <dbReference type="ChEBI" id="CHEBI:58223"/>
        <dbReference type="ChEBI" id="CHEBI:61387"/>
        <dbReference type="ChEBI" id="CHEBI:61388"/>
        <dbReference type="EC" id="2.4.1.227"/>
    </reaction>
</comment>
<dbReference type="Pfam" id="PF03033">
    <property type="entry name" value="Glyco_transf_28"/>
    <property type="match status" value="1"/>
</dbReference>
<dbReference type="EC" id="2.4.1.227" evidence="10"/>
<evidence type="ECO:0000313" key="13">
    <source>
        <dbReference type="EMBL" id="HIU27913.1"/>
    </source>
</evidence>
<feature type="binding site" evidence="10">
    <location>
        <position position="254"/>
    </location>
    <ligand>
        <name>UDP-N-acetyl-alpha-D-glucosamine</name>
        <dbReference type="ChEBI" id="CHEBI:57705"/>
    </ligand>
</feature>